<organism evidence="12 13">
    <name type="scientific">Paenibacillus thalictri</name>
    <dbReference type="NCBI Taxonomy" id="2527873"/>
    <lineage>
        <taxon>Bacteria</taxon>
        <taxon>Bacillati</taxon>
        <taxon>Bacillota</taxon>
        <taxon>Bacilli</taxon>
        <taxon>Bacillales</taxon>
        <taxon>Paenibacillaceae</taxon>
        <taxon>Paenibacillus</taxon>
    </lineage>
</organism>
<dbReference type="GO" id="GO:0016887">
    <property type="term" value="F:ATP hydrolysis activity"/>
    <property type="evidence" value="ECO:0007669"/>
    <property type="project" value="InterPro"/>
</dbReference>
<dbReference type="FunFam" id="3.40.50.12240:FF:000002">
    <property type="entry name" value="Flagellum-specific ATP synthase FliI"/>
    <property type="match status" value="1"/>
</dbReference>
<dbReference type="SMART" id="SM00382">
    <property type="entry name" value="AAA"/>
    <property type="match status" value="1"/>
</dbReference>
<evidence type="ECO:0000256" key="6">
    <source>
        <dbReference type="ARBA" id="ARBA00022927"/>
    </source>
</evidence>
<dbReference type="AlphaFoldDB" id="A0A4Q9DRF1"/>
<evidence type="ECO:0000256" key="5">
    <source>
        <dbReference type="ARBA" id="ARBA00022840"/>
    </source>
</evidence>
<keyword evidence="8" id="KW-0406">Ion transport</keyword>
<dbReference type="GO" id="GO:0030257">
    <property type="term" value="C:type III protein secretion system complex"/>
    <property type="evidence" value="ECO:0007669"/>
    <property type="project" value="InterPro"/>
</dbReference>
<dbReference type="PANTHER" id="PTHR15184">
    <property type="entry name" value="ATP SYNTHASE"/>
    <property type="match status" value="1"/>
</dbReference>
<evidence type="ECO:0000256" key="9">
    <source>
        <dbReference type="ARBA" id="ARBA00023310"/>
    </source>
</evidence>
<keyword evidence="3" id="KW-0963">Cytoplasm</keyword>
<dbReference type="NCBIfam" id="TIGR01026">
    <property type="entry name" value="fliI_yscN"/>
    <property type="match status" value="1"/>
</dbReference>
<dbReference type="PROSITE" id="PS00152">
    <property type="entry name" value="ATPASE_ALPHA_BETA"/>
    <property type="match status" value="1"/>
</dbReference>
<dbReference type="CDD" id="cd18117">
    <property type="entry name" value="ATP-synt_flagellum-secretory_path_III_N"/>
    <property type="match status" value="1"/>
</dbReference>
<dbReference type="InterPro" id="IPR027417">
    <property type="entry name" value="P-loop_NTPase"/>
</dbReference>
<evidence type="ECO:0000256" key="1">
    <source>
        <dbReference type="ARBA" id="ARBA00004496"/>
    </source>
</evidence>
<keyword evidence="12" id="KW-0966">Cell projection</keyword>
<dbReference type="Pfam" id="PF02874">
    <property type="entry name" value="ATP-synt_ab_N"/>
    <property type="match status" value="1"/>
</dbReference>
<evidence type="ECO:0000259" key="11">
    <source>
        <dbReference type="SMART" id="SM00382"/>
    </source>
</evidence>
<dbReference type="OrthoDB" id="9803053at2"/>
<evidence type="ECO:0000256" key="10">
    <source>
        <dbReference type="ARBA" id="ARBA00034006"/>
    </source>
</evidence>
<sequence length="440" mass="47925">MMNNTQAAKYLEHLRQIDPIRVNGKVTQVIGLTVESEGPDASVGDVCYIYPYKSQEPLKAEVVGFKNNKVILMPLGELHSIGPGCDVVGTGKTLNVQVGHELLGKVLDGLGQPLDGSFLPSRMTEYSTNNAPSNPLKRPRVLDPISVGVRCIDGLLTIGKGQRVGIFAGSGVGKSTLMGMIARNTSADVNVIALIGERGREVLDFIERDLGPEGLARSVVIVATSDQPALIRIKGALIATSIAEYFRDRGLNVMLMMDSVTRFAMAQREVGLAVGEPPATRGYTPSVFAMLPKLLERSGTGPKGSITAFYTVLVDGDDMNEPIADAVRGILDGHIVLNRNIANRGHYPAIDVLASVSRVMKEIVPREQQLAAENLKRLMSVYKDSEDLINIGAYQKGSNPEIDESLDYIHSIWDYTKQRVEEKLSYSEAQERLIAEFYRG</sequence>
<gene>
    <name evidence="12" type="primary">fliI</name>
    <name evidence="12" type="ORF">EYB31_16425</name>
</gene>
<evidence type="ECO:0000313" key="12">
    <source>
        <dbReference type="EMBL" id="TBL77727.1"/>
    </source>
</evidence>
<evidence type="ECO:0000256" key="8">
    <source>
        <dbReference type="ARBA" id="ARBA00023065"/>
    </source>
</evidence>
<dbReference type="InterPro" id="IPR004100">
    <property type="entry name" value="ATPase_F1/V1/A1_a/bsu_N"/>
</dbReference>
<evidence type="ECO:0000256" key="3">
    <source>
        <dbReference type="ARBA" id="ARBA00022490"/>
    </source>
</evidence>
<dbReference type="Proteomes" id="UP000293142">
    <property type="component" value="Unassembled WGS sequence"/>
</dbReference>
<keyword evidence="12" id="KW-0969">Cilium</keyword>
<keyword evidence="9" id="KW-0066">ATP synthesis</keyword>
<dbReference type="InterPro" id="IPR000194">
    <property type="entry name" value="ATPase_F1/V1/A1_a/bsu_nucl-bd"/>
</dbReference>
<dbReference type="CDD" id="cd01136">
    <property type="entry name" value="ATPase_flagellum-secretory_path_III"/>
    <property type="match status" value="1"/>
</dbReference>
<keyword evidence="5" id="KW-0067">ATP-binding</keyword>
<dbReference type="GO" id="GO:0005737">
    <property type="term" value="C:cytoplasm"/>
    <property type="evidence" value="ECO:0007669"/>
    <property type="project" value="UniProtKB-SubCell"/>
</dbReference>
<reference evidence="12 13" key="1">
    <citation type="submission" date="2019-02" db="EMBL/GenBank/DDBJ databases">
        <title>Paenibacillus sp. nov., isolated from surface-sterilized tissue of Thalictrum simplex L.</title>
        <authorList>
            <person name="Tuo L."/>
        </authorList>
    </citation>
    <scope>NUCLEOTIDE SEQUENCE [LARGE SCALE GENOMIC DNA]</scope>
    <source>
        <strain evidence="12 13">N2SHLJ1</strain>
    </source>
</reference>
<dbReference type="InterPro" id="IPR020003">
    <property type="entry name" value="ATPase_a/bsu_AS"/>
</dbReference>
<dbReference type="GO" id="GO:0030254">
    <property type="term" value="P:protein secretion by the type III secretion system"/>
    <property type="evidence" value="ECO:0007669"/>
    <property type="project" value="InterPro"/>
</dbReference>
<comment type="catalytic activity">
    <reaction evidence="10">
        <text>ATP + H2O + cellular proteinSide 1 = ADP + phosphate + cellular proteinSide 2.</text>
        <dbReference type="EC" id="7.4.2.8"/>
    </reaction>
</comment>
<dbReference type="Pfam" id="PF00006">
    <property type="entry name" value="ATP-synt_ab"/>
    <property type="match status" value="1"/>
</dbReference>
<evidence type="ECO:0000313" key="13">
    <source>
        <dbReference type="Proteomes" id="UP000293142"/>
    </source>
</evidence>
<dbReference type="InterPro" id="IPR040627">
    <property type="entry name" value="T3SS_ATPase_C"/>
</dbReference>
<dbReference type="EMBL" id="SIRE01000011">
    <property type="protein sequence ID" value="TBL77727.1"/>
    <property type="molecule type" value="Genomic_DNA"/>
</dbReference>
<dbReference type="PANTHER" id="PTHR15184:SF9">
    <property type="entry name" value="SPI-1 TYPE 3 SECRETION SYSTEM ATPASE"/>
    <property type="match status" value="1"/>
</dbReference>
<dbReference type="GO" id="GO:0044780">
    <property type="term" value="P:bacterial-type flagellum assembly"/>
    <property type="evidence" value="ECO:0007669"/>
    <property type="project" value="InterPro"/>
</dbReference>
<dbReference type="InterPro" id="IPR050053">
    <property type="entry name" value="ATPase_alpha/beta_chains"/>
</dbReference>
<dbReference type="NCBIfam" id="TIGR03497">
    <property type="entry name" value="FliI_clade2"/>
    <property type="match status" value="1"/>
</dbReference>
<dbReference type="Gene3D" id="3.40.50.12240">
    <property type="match status" value="1"/>
</dbReference>
<dbReference type="GO" id="GO:0005524">
    <property type="term" value="F:ATP binding"/>
    <property type="evidence" value="ECO:0007669"/>
    <property type="project" value="UniProtKB-KW"/>
</dbReference>
<keyword evidence="6" id="KW-0653">Protein transport</keyword>
<dbReference type="GO" id="GO:0071973">
    <property type="term" value="P:bacterial-type flagellum-dependent cell motility"/>
    <property type="evidence" value="ECO:0007669"/>
    <property type="project" value="InterPro"/>
</dbReference>
<dbReference type="Pfam" id="PF18269">
    <property type="entry name" value="T3SS_ATPase_C"/>
    <property type="match status" value="1"/>
</dbReference>
<dbReference type="SUPFAM" id="SSF52540">
    <property type="entry name" value="P-loop containing nucleoside triphosphate hydrolases"/>
    <property type="match status" value="1"/>
</dbReference>
<protein>
    <submittedName>
        <fullName evidence="12">Flagellar protein export ATPase FliI</fullName>
    </submittedName>
</protein>
<dbReference type="InterPro" id="IPR003593">
    <property type="entry name" value="AAA+_ATPase"/>
</dbReference>
<keyword evidence="13" id="KW-1185">Reference proteome</keyword>
<evidence type="ECO:0000256" key="7">
    <source>
        <dbReference type="ARBA" id="ARBA00022967"/>
    </source>
</evidence>
<dbReference type="GO" id="GO:0046933">
    <property type="term" value="F:proton-transporting ATP synthase activity, rotational mechanism"/>
    <property type="evidence" value="ECO:0007669"/>
    <property type="project" value="TreeGrafter"/>
</dbReference>
<keyword evidence="4" id="KW-0547">Nucleotide-binding</keyword>
<dbReference type="InterPro" id="IPR005714">
    <property type="entry name" value="ATPase_T3SS_FliI/YscN"/>
</dbReference>
<keyword evidence="12" id="KW-0282">Flagellum</keyword>
<evidence type="ECO:0000256" key="2">
    <source>
        <dbReference type="ARBA" id="ARBA00022448"/>
    </source>
</evidence>
<evidence type="ECO:0000256" key="4">
    <source>
        <dbReference type="ARBA" id="ARBA00022741"/>
    </source>
</evidence>
<name>A0A4Q9DRF1_9BACL</name>
<dbReference type="InterPro" id="IPR022425">
    <property type="entry name" value="FliI_clade2"/>
</dbReference>
<comment type="caution">
    <text evidence="12">The sequence shown here is derived from an EMBL/GenBank/DDBJ whole genome shotgun (WGS) entry which is preliminary data.</text>
</comment>
<keyword evidence="7" id="KW-1278">Translocase</keyword>
<keyword evidence="2" id="KW-0813">Transport</keyword>
<comment type="subcellular location">
    <subcellularLocation>
        <location evidence="1">Cytoplasm</location>
    </subcellularLocation>
</comment>
<proteinExistence type="predicted"/>
<accession>A0A4Q9DRF1</accession>
<dbReference type="GO" id="GO:0008564">
    <property type="term" value="F:protein-exporting ATPase activity"/>
    <property type="evidence" value="ECO:0007669"/>
    <property type="project" value="UniProtKB-EC"/>
</dbReference>
<feature type="domain" description="AAA+ ATPase" evidence="11">
    <location>
        <begin position="160"/>
        <end position="342"/>
    </location>
</feature>